<feature type="transmembrane region" description="Helical" evidence="7">
    <location>
        <begin position="167"/>
        <end position="186"/>
    </location>
</feature>
<evidence type="ECO:0000256" key="3">
    <source>
        <dbReference type="ARBA" id="ARBA00022475"/>
    </source>
</evidence>
<dbReference type="OrthoDB" id="9775268at2"/>
<protein>
    <submittedName>
        <fullName evidence="8">Putative MFS family arabinose efflux permease</fullName>
    </submittedName>
</protein>
<gene>
    <name evidence="8" type="ORF">DFJ66_2223</name>
</gene>
<feature type="transmembrane region" description="Helical" evidence="7">
    <location>
        <begin position="247"/>
        <end position="265"/>
    </location>
</feature>
<dbReference type="Proteomes" id="UP000272729">
    <property type="component" value="Unassembled WGS sequence"/>
</dbReference>
<comment type="caution">
    <text evidence="8">The sequence shown here is derived from an EMBL/GenBank/DDBJ whole genome shotgun (WGS) entry which is preliminary data.</text>
</comment>
<dbReference type="EMBL" id="RBXR01000001">
    <property type="protein sequence ID" value="RKT69030.1"/>
    <property type="molecule type" value="Genomic_DNA"/>
</dbReference>
<keyword evidence="3" id="KW-1003">Cell membrane</keyword>
<feature type="transmembrane region" description="Helical" evidence="7">
    <location>
        <begin position="335"/>
        <end position="354"/>
    </location>
</feature>
<keyword evidence="6 7" id="KW-0472">Membrane</keyword>
<evidence type="ECO:0000256" key="7">
    <source>
        <dbReference type="SAM" id="Phobius"/>
    </source>
</evidence>
<accession>A0A495X4W0</accession>
<evidence type="ECO:0000256" key="6">
    <source>
        <dbReference type="ARBA" id="ARBA00023136"/>
    </source>
</evidence>
<dbReference type="SUPFAM" id="SSF103473">
    <property type="entry name" value="MFS general substrate transporter"/>
    <property type="match status" value="1"/>
</dbReference>
<feature type="transmembrane region" description="Helical" evidence="7">
    <location>
        <begin position="134"/>
        <end position="161"/>
    </location>
</feature>
<dbReference type="CDD" id="cd06173">
    <property type="entry name" value="MFS_MefA_like"/>
    <property type="match status" value="1"/>
</dbReference>
<keyword evidence="9" id="KW-1185">Reference proteome</keyword>
<dbReference type="RefSeq" id="WP_121220459.1">
    <property type="nucleotide sequence ID" value="NZ_JBIUBA010000050.1"/>
</dbReference>
<dbReference type="InterPro" id="IPR036259">
    <property type="entry name" value="MFS_trans_sf"/>
</dbReference>
<feature type="transmembrane region" description="Helical" evidence="7">
    <location>
        <begin position="41"/>
        <end position="63"/>
    </location>
</feature>
<feature type="transmembrane region" description="Helical" evidence="7">
    <location>
        <begin position="207"/>
        <end position="227"/>
    </location>
</feature>
<evidence type="ECO:0000313" key="9">
    <source>
        <dbReference type="Proteomes" id="UP000272729"/>
    </source>
</evidence>
<proteinExistence type="predicted"/>
<feature type="transmembrane region" description="Helical" evidence="7">
    <location>
        <begin position="296"/>
        <end position="314"/>
    </location>
</feature>
<reference evidence="8 9" key="1">
    <citation type="submission" date="2018-10" db="EMBL/GenBank/DDBJ databases">
        <title>Sequencing the genomes of 1000 actinobacteria strains.</title>
        <authorList>
            <person name="Klenk H.-P."/>
        </authorList>
    </citation>
    <scope>NUCLEOTIDE SEQUENCE [LARGE SCALE GENOMIC DNA]</scope>
    <source>
        <strain evidence="8 9">DSM 43911</strain>
    </source>
</reference>
<evidence type="ECO:0000256" key="2">
    <source>
        <dbReference type="ARBA" id="ARBA00022448"/>
    </source>
</evidence>
<keyword evidence="5 7" id="KW-1133">Transmembrane helix</keyword>
<evidence type="ECO:0000256" key="1">
    <source>
        <dbReference type="ARBA" id="ARBA00004651"/>
    </source>
</evidence>
<keyword evidence="4 7" id="KW-0812">Transmembrane</keyword>
<name>A0A495X4W0_9PSEU</name>
<feature type="transmembrane region" description="Helical" evidence="7">
    <location>
        <begin position="12"/>
        <end position="35"/>
    </location>
</feature>
<feature type="transmembrane region" description="Helical" evidence="7">
    <location>
        <begin position="75"/>
        <end position="95"/>
    </location>
</feature>
<dbReference type="InterPro" id="IPR010290">
    <property type="entry name" value="TM_effector"/>
</dbReference>
<evidence type="ECO:0000256" key="5">
    <source>
        <dbReference type="ARBA" id="ARBA00022989"/>
    </source>
</evidence>
<organism evidence="8 9">
    <name type="scientific">Saccharothrix variisporea</name>
    <dbReference type="NCBI Taxonomy" id="543527"/>
    <lineage>
        <taxon>Bacteria</taxon>
        <taxon>Bacillati</taxon>
        <taxon>Actinomycetota</taxon>
        <taxon>Actinomycetes</taxon>
        <taxon>Pseudonocardiales</taxon>
        <taxon>Pseudonocardiaceae</taxon>
        <taxon>Saccharothrix</taxon>
    </lineage>
</organism>
<dbReference type="GO" id="GO:0005886">
    <property type="term" value="C:plasma membrane"/>
    <property type="evidence" value="ECO:0007669"/>
    <property type="project" value="UniProtKB-SubCell"/>
</dbReference>
<evidence type="ECO:0000256" key="4">
    <source>
        <dbReference type="ARBA" id="ARBA00022692"/>
    </source>
</evidence>
<dbReference type="Gene3D" id="1.20.1250.20">
    <property type="entry name" value="MFS general substrate transporter like domains"/>
    <property type="match status" value="1"/>
</dbReference>
<evidence type="ECO:0000313" key="8">
    <source>
        <dbReference type="EMBL" id="RKT69030.1"/>
    </source>
</evidence>
<sequence length="448" mass="46342">MFRALRGRNYRLWAVADLVSVTGTWMQLIGLNWVVMERTGSAASVGLSVLAGTLPSVLLGPWAGALADRLPVKRIILACQSLHALIAAVLAFAVWREAPVPVLFALTATAGLVSVFDGPALGRFGAQVVSREDLGNALALGSVLSSTGRILGMSSAAVLAAALGTPALFLINAVSFLAVVVAVLSMRTRELHVLAASPREQAGVRAGLRYIGASGRLVLLFALGFVLSSLGRNYQVTMAAMSDSATHYGLLSTVFAIGTVVGGLAASACRKLTLRLLLVAAGVTSVFQAIGGVMPGTWGFALVLLPIAAGAVIIDTTMSTRLQLDTADGMRGRLLAVNHAVGAAAGAVGAPLLGWLCEHLGAPETLVLAGTLTLIATAFAATVFAAPAHRRAALAHRVLRRPLPAAPPPGHAHGSTRPSTVVAAAQRHRRQARVGVRRVRERAVVGRR</sequence>
<feature type="transmembrane region" description="Helical" evidence="7">
    <location>
        <begin position="101"/>
        <end position="122"/>
    </location>
</feature>
<dbReference type="Pfam" id="PF05977">
    <property type="entry name" value="MFS_3"/>
    <property type="match status" value="1"/>
</dbReference>
<dbReference type="PANTHER" id="PTHR23513">
    <property type="entry name" value="INTEGRAL MEMBRANE EFFLUX PROTEIN-RELATED"/>
    <property type="match status" value="1"/>
</dbReference>
<dbReference type="PANTHER" id="PTHR23513:SF11">
    <property type="entry name" value="STAPHYLOFERRIN A TRANSPORTER"/>
    <property type="match status" value="1"/>
</dbReference>
<dbReference type="AlphaFoldDB" id="A0A495X4W0"/>
<comment type="subcellular location">
    <subcellularLocation>
        <location evidence="1">Cell membrane</location>
        <topology evidence="1">Multi-pass membrane protein</topology>
    </subcellularLocation>
</comment>
<feature type="transmembrane region" description="Helical" evidence="7">
    <location>
        <begin position="366"/>
        <end position="387"/>
    </location>
</feature>
<feature type="transmembrane region" description="Helical" evidence="7">
    <location>
        <begin position="272"/>
        <end position="290"/>
    </location>
</feature>
<keyword evidence="2" id="KW-0813">Transport</keyword>